<proteinExistence type="predicted"/>
<dbReference type="AlphaFoldDB" id="A0A0D8J3A0"/>
<organism evidence="1 2">
    <name type="scientific">Ruthenibacterium lactatiformans</name>
    <dbReference type="NCBI Taxonomy" id="1550024"/>
    <lineage>
        <taxon>Bacteria</taxon>
        <taxon>Bacillati</taxon>
        <taxon>Bacillota</taxon>
        <taxon>Clostridia</taxon>
        <taxon>Eubacteriales</taxon>
        <taxon>Oscillospiraceae</taxon>
        <taxon>Ruthenibacterium</taxon>
    </lineage>
</organism>
<keyword evidence="2" id="KW-1185">Reference proteome</keyword>
<dbReference type="PATRIC" id="fig|1550024.3.peg.1726"/>
<dbReference type="EMBL" id="JXXK01000008">
    <property type="protein sequence ID" value="KJF40258.1"/>
    <property type="molecule type" value="Genomic_DNA"/>
</dbReference>
<sequence>MAKKIVRAHQKLADGSYDTLHYETEKAAIVDFEHTHDDRYYTEAEMNTKLNAKEPAFTKNNAFNKNFGTAAGTVCQGNDSRLSNARRASNITMSLSGTTLTINYS</sequence>
<name>A0A0D8J3A0_9FIRM</name>
<dbReference type="RefSeq" id="WP_050005106.1">
    <property type="nucleotide sequence ID" value="NZ_JAFHCK010000045.1"/>
</dbReference>
<dbReference type="GeneID" id="63215723"/>
<comment type="caution">
    <text evidence="1">The sequence shown here is derived from an EMBL/GenBank/DDBJ whole genome shotgun (WGS) entry which is preliminary data.</text>
</comment>
<accession>A0A0D8J3A0</accession>
<evidence type="ECO:0000313" key="1">
    <source>
        <dbReference type="EMBL" id="KJF40258.1"/>
    </source>
</evidence>
<reference evidence="1" key="1">
    <citation type="submission" date="2015-02" db="EMBL/GenBank/DDBJ databases">
        <title>A novel member of the family Ruminococcaceae isolated from human feces.</title>
        <authorList>
            <person name="Shkoporov A.N."/>
            <person name="Chaplin A.V."/>
            <person name="Motuzova O.V."/>
            <person name="Kafarskaia L.I."/>
            <person name="Khokhlova E.V."/>
            <person name="Efimov B.A."/>
        </authorList>
    </citation>
    <scope>NUCLEOTIDE SEQUENCE [LARGE SCALE GENOMIC DNA]</scope>
    <source>
        <strain evidence="1">585-1</strain>
    </source>
</reference>
<gene>
    <name evidence="1" type="ORF">TQ39_07620</name>
</gene>
<dbReference type="Proteomes" id="UP000032483">
    <property type="component" value="Unassembled WGS sequence"/>
</dbReference>
<evidence type="ECO:0000313" key="2">
    <source>
        <dbReference type="Proteomes" id="UP000032483"/>
    </source>
</evidence>
<protein>
    <submittedName>
        <fullName evidence="1">Uncharacterized protein</fullName>
    </submittedName>
</protein>